<name>A0A9P1FN26_9DINO</name>
<dbReference type="Gene3D" id="1.25.40.10">
    <property type="entry name" value="Tetratricopeptide repeat domain"/>
    <property type="match status" value="3"/>
</dbReference>
<dbReference type="EMBL" id="CAMXCT020000670">
    <property type="protein sequence ID" value="CAL1135311.1"/>
    <property type="molecule type" value="Genomic_DNA"/>
</dbReference>
<keyword evidence="1" id="KW-0677">Repeat</keyword>
<dbReference type="EMBL" id="CAMXCT030000670">
    <property type="protein sequence ID" value="CAL4769248.1"/>
    <property type="molecule type" value="Genomic_DNA"/>
</dbReference>
<dbReference type="PANTHER" id="PTHR47936:SF1">
    <property type="entry name" value="PENTATRICOPEPTIDE REPEAT-CONTAINING PROTEIN GUN1, CHLOROPLASTIC"/>
    <property type="match status" value="1"/>
</dbReference>
<dbReference type="GO" id="GO:0031930">
    <property type="term" value="P:mitochondria-nucleus signaling pathway"/>
    <property type="evidence" value="ECO:0007669"/>
    <property type="project" value="TreeGrafter"/>
</dbReference>
<reference evidence="4 5" key="2">
    <citation type="submission" date="2024-05" db="EMBL/GenBank/DDBJ databases">
        <authorList>
            <person name="Chen Y."/>
            <person name="Shah S."/>
            <person name="Dougan E. K."/>
            <person name="Thang M."/>
            <person name="Chan C."/>
        </authorList>
    </citation>
    <scope>NUCLEOTIDE SEQUENCE [LARGE SCALE GENOMIC DNA]</scope>
</reference>
<evidence type="ECO:0000313" key="3">
    <source>
        <dbReference type="EMBL" id="CAI3981936.1"/>
    </source>
</evidence>
<sequence>MARAPAELFKESERKVPRAAARRRAARTASVSVKILKDFCKQRWWQEALATLNSLDRYASSVVSEQLLNWVFVACAKGQAWEHAIRLLSHLHRDQVSTDVSYTMAIKACNSALHWEVGILLVADLLTDSVTPNVITCSAAIGSCIEDRWQQSLAFSDWAKCSADVVVLNTAISTWSSRSWSRALNALVSMPHRSFQPNVVSYGAAAACGHWAAASWLFGSSIRQDLGSSVACSAAVSACEKRSFWQTAVSLLESAGVESLQRSIVCYNAASSACEKGMKWQATFAILATRAQYHQPNVITYNAAISAGKQTTQWIQALEMFSELCFRFYPDTITCNSIIAACDKRWQEAVHLVAFLHVQRLEANVVTFGSAIQTCAKAKHWRQALSLLVGSQLLRVQRDPAMYNALLRGCPWPTAFQVLDQMRAEAMQPSMVVHDVIMQACSDQGRQEDVWQLLVSSAAERSALEYLWGLALLSCSESEVIRTACVQALVDFRNKVSSVTSSRGSLDSCGNSVSLQPFSANELSCLWWSTAMLGVQNRQLDSLLTNQTVSQIDDFELDELVTVAVGCVTSSLPSVALLAQKRVEVIFKQLSTDSFMLTNLGMHVLGIVFSCQLANCLGDRFLRSVQQTLSQTGRMLDQLGISKARPGNRWLGAPMPQLEAQLPTPSAPAISMALTDCAVLLKPPDWEVYGGHTERQLLGFVKDKLGSAPIFFDHSHFCGFLHRLDVPSSGLILLSMTYEAHYDLQVQLHAGKICRDYCVLSHGMIPSSRTAIVACVVWHGDSPTYAGGQGRTARTHLCTTGYAFDSACRSFSQLEVQIATGRKHQIRSHLAHVGFPVVGDGTYASYDTFWSDRAITMRHWLHRHRLTFSAAGKTREVRSDVPDDLVQSLKSLKTAFFPSWCKKASRMLMRAPTH</sequence>
<proteinExistence type="predicted"/>
<dbReference type="InterPro" id="IPR006145">
    <property type="entry name" value="PsdUridine_synth_RsuA/RluA"/>
</dbReference>
<organism evidence="3">
    <name type="scientific">Cladocopium goreaui</name>
    <dbReference type="NCBI Taxonomy" id="2562237"/>
    <lineage>
        <taxon>Eukaryota</taxon>
        <taxon>Sar</taxon>
        <taxon>Alveolata</taxon>
        <taxon>Dinophyceae</taxon>
        <taxon>Suessiales</taxon>
        <taxon>Symbiodiniaceae</taxon>
        <taxon>Cladocopium</taxon>
    </lineage>
</organism>
<dbReference type="CDD" id="cd02869">
    <property type="entry name" value="PseudoU_synth_RluA_like"/>
    <property type="match status" value="1"/>
</dbReference>
<dbReference type="GO" id="GO:0009982">
    <property type="term" value="F:pseudouridine synthase activity"/>
    <property type="evidence" value="ECO:0007669"/>
    <property type="project" value="InterPro"/>
</dbReference>
<keyword evidence="5" id="KW-1185">Reference proteome</keyword>
<feature type="domain" description="Pseudouridine synthase RsuA/RluA-like" evidence="2">
    <location>
        <begin position="679"/>
        <end position="832"/>
    </location>
</feature>
<evidence type="ECO:0000259" key="2">
    <source>
        <dbReference type="Pfam" id="PF00849"/>
    </source>
</evidence>
<reference evidence="3" key="1">
    <citation type="submission" date="2022-10" db="EMBL/GenBank/DDBJ databases">
        <authorList>
            <person name="Chen Y."/>
            <person name="Dougan E. K."/>
            <person name="Chan C."/>
            <person name="Rhodes N."/>
            <person name="Thang M."/>
        </authorList>
    </citation>
    <scope>NUCLEOTIDE SEQUENCE</scope>
</reference>
<evidence type="ECO:0000313" key="4">
    <source>
        <dbReference type="EMBL" id="CAL4769248.1"/>
    </source>
</evidence>
<dbReference type="InterPro" id="IPR011990">
    <property type="entry name" value="TPR-like_helical_dom_sf"/>
</dbReference>
<dbReference type="PANTHER" id="PTHR47936">
    <property type="entry name" value="PPR_LONG DOMAIN-CONTAINING PROTEIN"/>
    <property type="match status" value="1"/>
</dbReference>
<dbReference type="InterPro" id="IPR020103">
    <property type="entry name" value="PsdUridine_synth_cat_dom_sf"/>
</dbReference>
<evidence type="ECO:0000313" key="5">
    <source>
        <dbReference type="Proteomes" id="UP001152797"/>
    </source>
</evidence>
<keyword evidence="4" id="KW-0346">Stress response</keyword>
<dbReference type="Proteomes" id="UP001152797">
    <property type="component" value="Unassembled WGS sequence"/>
</dbReference>
<protein>
    <submittedName>
        <fullName evidence="4">Heat shock protein 75 kDa, mitochondrial</fullName>
    </submittedName>
</protein>
<dbReference type="GO" id="GO:0001522">
    <property type="term" value="P:pseudouridine synthesis"/>
    <property type="evidence" value="ECO:0007669"/>
    <property type="project" value="InterPro"/>
</dbReference>
<dbReference type="GO" id="GO:0003723">
    <property type="term" value="F:RNA binding"/>
    <property type="evidence" value="ECO:0007669"/>
    <property type="project" value="InterPro"/>
</dbReference>
<dbReference type="SUPFAM" id="SSF55120">
    <property type="entry name" value="Pseudouridine synthase"/>
    <property type="match status" value="1"/>
</dbReference>
<evidence type="ECO:0000256" key="1">
    <source>
        <dbReference type="ARBA" id="ARBA00022737"/>
    </source>
</evidence>
<dbReference type="OrthoDB" id="428658at2759"/>
<dbReference type="EMBL" id="CAMXCT010000670">
    <property type="protein sequence ID" value="CAI3981936.1"/>
    <property type="molecule type" value="Genomic_DNA"/>
</dbReference>
<accession>A0A9P1FN26</accession>
<dbReference type="GO" id="GO:0009507">
    <property type="term" value="C:chloroplast"/>
    <property type="evidence" value="ECO:0007669"/>
    <property type="project" value="TreeGrafter"/>
</dbReference>
<comment type="caution">
    <text evidence="3">The sequence shown here is derived from an EMBL/GenBank/DDBJ whole genome shotgun (WGS) entry which is preliminary data.</text>
</comment>
<dbReference type="Pfam" id="PF00849">
    <property type="entry name" value="PseudoU_synth_2"/>
    <property type="match status" value="1"/>
</dbReference>
<gene>
    <name evidence="3" type="ORF">C1SCF055_LOCUS9679</name>
</gene>
<dbReference type="Gene3D" id="3.30.2350.10">
    <property type="entry name" value="Pseudouridine synthase"/>
    <property type="match status" value="1"/>
</dbReference>
<dbReference type="AlphaFoldDB" id="A0A9P1FN26"/>